<accession>A0A1E8GP54</accession>
<evidence type="ECO:0008006" key="3">
    <source>
        <dbReference type="Google" id="ProtNLM"/>
    </source>
</evidence>
<dbReference type="AlphaFoldDB" id="A0A1E8GP54"/>
<dbReference type="RefSeq" id="WP_070791705.1">
    <property type="nucleotide sequence ID" value="NZ_MKIR01000004.1"/>
</dbReference>
<organism evidence="1 2">
    <name type="scientific">Floricoccus tropicus</name>
    <dbReference type="NCBI Taxonomy" id="1859473"/>
    <lineage>
        <taxon>Bacteria</taxon>
        <taxon>Bacillati</taxon>
        <taxon>Bacillota</taxon>
        <taxon>Bacilli</taxon>
        <taxon>Lactobacillales</taxon>
        <taxon>Streptococcaceae</taxon>
        <taxon>Floricoccus</taxon>
    </lineage>
</organism>
<gene>
    <name evidence="1" type="ORF">BG261_10325</name>
</gene>
<protein>
    <recommendedName>
        <fullName evidence="3">N-acetyltransferase domain-containing protein</fullName>
    </recommendedName>
</protein>
<sequence length="289" mass="34663">MLKLLAKSELNQYIDLMYSLVMQPEFTSYPVYYDGIKTKDDFIRRSYAAYDYPDEEEILVYAEGNEIKGWIHYSYIEDENYLSTIYFAIEENFSQAYEEFLNYINNKYPQAEIYIGIPTENISAINSLDKHEFKLVEESWNDVFHFENFKSEPFSEENIIEITSENFDYFAQIHEPNQDEMYWTNEKLEQDVDNWQILVYLKDGKPLAAIYASIYNGKKLAEIFGIDFFDKKYNEIYFENLLKRMLCNLNKMKVEHLVFFNSDESQKLVLELGFNCIGKYRLYTKKFEM</sequence>
<evidence type="ECO:0000313" key="1">
    <source>
        <dbReference type="EMBL" id="OFI50031.1"/>
    </source>
</evidence>
<dbReference type="SUPFAM" id="SSF55729">
    <property type="entry name" value="Acyl-CoA N-acyltransferases (Nat)"/>
    <property type="match status" value="2"/>
</dbReference>
<dbReference type="OrthoDB" id="1844979at2"/>
<evidence type="ECO:0000313" key="2">
    <source>
        <dbReference type="Proteomes" id="UP000178622"/>
    </source>
</evidence>
<dbReference type="Gene3D" id="3.40.630.30">
    <property type="match status" value="1"/>
</dbReference>
<dbReference type="Proteomes" id="UP000178622">
    <property type="component" value="Unassembled WGS sequence"/>
</dbReference>
<reference evidence="2" key="1">
    <citation type="submission" date="2016-09" db="EMBL/GenBank/DDBJ databases">
        <title>Draft genome sequence of a novel species of the family Streptococcaceae isolated from flowers.</title>
        <authorList>
            <person name="Chuah L.-O."/>
            <person name="Yap K.-P."/>
            <person name="Thong K.L."/>
            <person name="Liong M.T."/>
            <person name="Ahmad R."/>
            <person name="Rusul G."/>
        </authorList>
    </citation>
    <scope>NUCLEOTIDE SEQUENCE [LARGE SCALE GENOMIC DNA]</scope>
    <source>
        <strain evidence="2">DF1</strain>
    </source>
</reference>
<proteinExistence type="predicted"/>
<name>A0A1E8GP54_9LACT</name>
<keyword evidence="2" id="KW-1185">Reference proteome</keyword>
<dbReference type="InterPro" id="IPR016181">
    <property type="entry name" value="Acyl_CoA_acyltransferase"/>
</dbReference>
<comment type="caution">
    <text evidence="1">The sequence shown here is derived from an EMBL/GenBank/DDBJ whole genome shotgun (WGS) entry which is preliminary data.</text>
</comment>
<dbReference type="EMBL" id="MKIR01000004">
    <property type="protein sequence ID" value="OFI50031.1"/>
    <property type="molecule type" value="Genomic_DNA"/>
</dbReference>